<evidence type="ECO:0000256" key="1">
    <source>
        <dbReference type="ARBA" id="ARBA00011073"/>
    </source>
</evidence>
<dbReference type="HOGENOM" id="CLU_003559_3_2_1"/>
<keyword evidence="4 5" id="KW-0720">Serine protease</keyword>
<gene>
    <name evidence="10" type="ORF">MGU_06129</name>
</gene>
<evidence type="ECO:0000259" key="9">
    <source>
        <dbReference type="Pfam" id="PF00082"/>
    </source>
</evidence>
<dbReference type="OrthoDB" id="10256524at2759"/>
<keyword evidence="2 5" id="KW-0645">Protease</keyword>
<keyword evidence="8" id="KW-0732">Signal</keyword>
<evidence type="ECO:0000256" key="2">
    <source>
        <dbReference type="ARBA" id="ARBA00022670"/>
    </source>
</evidence>
<feature type="domain" description="Peptidase S8/S53" evidence="9">
    <location>
        <begin position="147"/>
        <end position="390"/>
    </location>
</feature>
<dbReference type="InterPro" id="IPR015500">
    <property type="entry name" value="Peptidase_S8_subtilisin-rel"/>
</dbReference>
<feature type="signal peptide" evidence="8">
    <location>
        <begin position="1"/>
        <end position="27"/>
    </location>
</feature>
<dbReference type="Pfam" id="PF00082">
    <property type="entry name" value="Peptidase_S8"/>
    <property type="match status" value="1"/>
</dbReference>
<organism evidence="10 11">
    <name type="scientific">Metarhizium guizhouense (strain ARSEF 977)</name>
    <dbReference type="NCBI Taxonomy" id="1276136"/>
    <lineage>
        <taxon>Eukaryota</taxon>
        <taxon>Fungi</taxon>
        <taxon>Dikarya</taxon>
        <taxon>Ascomycota</taxon>
        <taxon>Pezizomycotina</taxon>
        <taxon>Sordariomycetes</taxon>
        <taxon>Hypocreomycetidae</taxon>
        <taxon>Hypocreales</taxon>
        <taxon>Clavicipitaceae</taxon>
        <taxon>Metarhizium</taxon>
    </lineage>
</organism>
<dbReference type="EMBL" id="AZNH01000020">
    <property type="protein sequence ID" value="KID86657.1"/>
    <property type="molecule type" value="Genomic_DNA"/>
</dbReference>
<keyword evidence="3 5" id="KW-0378">Hydrolase</keyword>
<dbReference type="PROSITE" id="PS00137">
    <property type="entry name" value="SUBTILASE_HIS"/>
    <property type="match status" value="1"/>
</dbReference>
<dbReference type="InterPro" id="IPR000209">
    <property type="entry name" value="Peptidase_S8/S53_dom"/>
</dbReference>
<sequence>MVRLSASALTWLAATTLSFSRSAVVHAEDAPQDVVTGAFLLECDSQSLKPLIKTVQEQGGEIRREFNSEVFYGFSAQLSNASVVGDELEHMPGVKKVWQVQVSKHQGSPPAESQTTPESAHQRRQVQSPWNHVMTQIDKLHAAGFTGSGIQIAVVDTGIDYTNPALGGCFGKGCRVALGDNFAKDGKDNDPMDCYGHGTSVAGIVAGYRVLDCSALLEEDDLIAGWVKAYHDGAQIIVSSAGFPGETWATRPAAAVVSRIIDSGVPCILVLGNEKDSGLFNAFNTSSGRGVTAVNAFARAPGAIDGHVTDAPMARFSTFGPNWDLEIKPTVGAPGDDVPGIKMSGGYEDIAGTSYAGPLVAGILALVAEVRGTFDPVLLNSLLMTTAVPQVVESGSLSFNDTLHRAHSLSLQITNTARVNVTHHLDTLAAKTIYTLAYGGGGRVQRLDPPVDESADVKLSRRFLVLGPGESASVDISATDPRVWTPTSFRSNSSSVLTVPYLGVSGSMKEHQVLRPDGAVLSTLFDNGGDKVHPNGHWVGYETKNDSSVSIDLPVRIKPVLGTRLVRAEVVPLLPRKWLADRLADKKLKLDAFSLEALTHAYPTRKAWSGRLESGDYIPVGEYGLAVRALRLFGDAAVASDWDLSENISFEITKAAGRKACEKYESGKGAVPADALFNSLQECLQVHGDKVVDAPWVPAPQDKALRDRCANGELTDEFCGTYELCRKHQDMNLLSGVKSPYTSLSSCIESHKTLPSKPLDHLRIQECFAAMDDESICGTDLWCSFQFGSPQPTDEYGSSEECRWAHGTY</sequence>
<comment type="similarity">
    <text evidence="1 5 6">Belongs to the peptidase S8 family.</text>
</comment>
<dbReference type="PANTHER" id="PTHR43806">
    <property type="entry name" value="PEPTIDASE S8"/>
    <property type="match status" value="1"/>
</dbReference>
<keyword evidence="11" id="KW-1185">Reference proteome</keyword>
<dbReference type="PROSITE" id="PS00136">
    <property type="entry name" value="SUBTILASE_ASP"/>
    <property type="match status" value="1"/>
</dbReference>
<evidence type="ECO:0000256" key="6">
    <source>
        <dbReference type="RuleBase" id="RU003355"/>
    </source>
</evidence>
<dbReference type="GO" id="GO:0004252">
    <property type="term" value="F:serine-type endopeptidase activity"/>
    <property type="evidence" value="ECO:0007669"/>
    <property type="project" value="UniProtKB-UniRule"/>
</dbReference>
<dbReference type="InterPro" id="IPR023827">
    <property type="entry name" value="Peptidase_S8_Asp-AS"/>
</dbReference>
<dbReference type="InterPro" id="IPR050131">
    <property type="entry name" value="Peptidase_S8_subtilisin-like"/>
</dbReference>
<dbReference type="PANTHER" id="PTHR43806:SF66">
    <property type="entry name" value="SERIN ENDOPEPTIDASE"/>
    <property type="match status" value="1"/>
</dbReference>
<dbReference type="PRINTS" id="PR00723">
    <property type="entry name" value="SUBTILISIN"/>
</dbReference>
<evidence type="ECO:0000313" key="11">
    <source>
        <dbReference type="Proteomes" id="UP000031192"/>
    </source>
</evidence>
<feature type="active site" description="Charge relay system" evidence="5">
    <location>
        <position position="197"/>
    </location>
</feature>
<evidence type="ECO:0000256" key="7">
    <source>
        <dbReference type="SAM" id="MobiDB-lite"/>
    </source>
</evidence>
<evidence type="ECO:0000256" key="4">
    <source>
        <dbReference type="ARBA" id="ARBA00022825"/>
    </source>
</evidence>
<name>A0A0B4H3Q8_METGA</name>
<evidence type="ECO:0000256" key="8">
    <source>
        <dbReference type="SAM" id="SignalP"/>
    </source>
</evidence>
<accession>A0A0B4H3Q8</accession>
<evidence type="ECO:0000256" key="5">
    <source>
        <dbReference type="PROSITE-ProRule" id="PRU01240"/>
    </source>
</evidence>
<proteinExistence type="inferred from homology"/>
<dbReference type="PROSITE" id="PS00138">
    <property type="entry name" value="SUBTILASE_SER"/>
    <property type="match status" value="1"/>
</dbReference>
<dbReference type="Gene3D" id="3.40.50.200">
    <property type="entry name" value="Peptidase S8/S53 domain"/>
    <property type="match status" value="1"/>
</dbReference>
<comment type="caution">
    <text evidence="10">The sequence shown here is derived from an EMBL/GenBank/DDBJ whole genome shotgun (WGS) entry which is preliminary data.</text>
</comment>
<dbReference type="SUPFAM" id="SSF52743">
    <property type="entry name" value="Subtilisin-like"/>
    <property type="match status" value="1"/>
</dbReference>
<evidence type="ECO:0000313" key="10">
    <source>
        <dbReference type="EMBL" id="KID86657.1"/>
    </source>
</evidence>
<dbReference type="GO" id="GO:0006508">
    <property type="term" value="P:proteolysis"/>
    <property type="evidence" value="ECO:0007669"/>
    <property type="project" value="UniProtKB-KW"/>
</dbReference>
<reference evidence="10 11" key="1">
    <citation type="journal article" date="2014" name="Proc. Natl. Acad. Sci. U.S.A.">
        <title>Trajectory and genomic determinants of fungal-pathogen speciation and host adaptation.</title>
        <authorList>
            <person name="Hu X."/>
            <person name="Xiao G."/>
            <person name="Zheng P."/>
            <person name="Shang Y."/>
            <person name="Su Y."/>
            <person name="Zhang X."/>
            <person name="Liu X."/>
            <person name="Zhan S."/>
            <person name="St Leger R.J."/>
            <person name="Wang C."/>
        </authorList>
    </citation>
    <scope>NUCLEOTIDE SEQUENCE [LARGE SCALE GENOMIC DNA]</scope>
    <source>
        <strain evidence="10 11">ARSEF 977</strain>
    </source>
</reference>
<dbReference type="InterPro" id="IPR022398">
    <property type="entry name" value="Peptidase_S8_His-AS"/>
</dbReference>
<dbReference type="InterPro" id="IPR023828">
    <property type="entry name" value="Peptidase_S8_Ser-AS"/>
</dbReference>
<evidence type="ECO:0000256" key="3">
    <source>
        <dbReference type="ARBA" id="ARBA00022801"/>
    </source>
</evidence>
<dbReference type="AlphaFoldDB" id="A0A0B4H3Q8"/>
<feature type="active site" description="Charge relay system" evidence="5">
    <location>
        <position position="354"/>
    </location>
</feature>
<feature type="region of interest" description="Disordered" evidence="7">
    <location>
        <begin position="102"/>
        <end position="127"/>
    </location>
</feature>
<dbReference type="InterPro" id="IPR036852">
    <property type="entry name" value="Peptidase_S8/S53_dom_sf"/>
</dbReference>
<dbReference type="PROSITE" id="PS51892">
    <property type="entry name" value="SUBTILASE"/>
    <property type="match status" value="1"/>
</dbReference>
<feature type="active site" description="Charge relay system" evidence="5">
    <location>
        <position position="156"/>
    </location>
</feature>
<feature type="chain" id="PRO_5002090217" evidence="8">
    <location>
        <begin position="28"/>
        <end position="809"/>
    </location>
</feature>
<dbReference type="Proteomes" id="UP000031192">
    <property type="component" value="Unassembled WGS sequence"/>
</dbReference>
<protein>
    <submittedName>
        <fullName evidence="10">Subtilisin-like serine protease PR1C</fullName>
    </submittedName>
</protein>